<keyword evidence="1" id="KW-0812">Transmembrane</keyword>
<feature type="transmembrane region" description="Helical" evidence="1">
    <location>
        <begin position="125"/>
        <end position="142"/>
    </location>
</feature>
<dbReference type="AlphaFoldDB" id="A0A6G8PVZ8"/>
<dbReference type="InterPro" id="IPR012429">
    <property type="entry name" value="HGSNAT_cat"/>
</dbReference>
<keyword evidence="1" id="KW-1133">Transmembrane helix</keyword>
<feature type="transmembrane region" description="Helical" evidence="1">
    <location>
        <begin position="79"/>
        <end position="96"/>
    </location>
</feature>
<feature type="transmembrane region" description="Helical" evidence="1">
    <location>
        <begin position="7"/>
        <end position="29"/>
    </location>
</feature>
<dbReference type="Pfam" id="PF07786">
    <property type="entry name" value="HGSNAT_cat"/>
    <property type="match status" value="1"/>
</dbReference>
<dbReference type="Proteomes" id="UP000502706">
    <property type="component" value="Chromosome"/>
</dbReference>
<reference evidence="3 4" key="1">
    <citation type="submission" date="2019-10" db="EMBL/GenBank/DDBJ databases">
        <title>Rubrobacter sp nov SCSIO 52915 isolated from a deep-sea sediment in the South China Sea.</title>
        <authorList>
            <person name="Chen R.W."/>
        </authorList>
    </citation>
    <scope>NUCLEOTIDE SEQUENCE [LARGE SCALE GENOMIC DNA]</scope>
    <source>
        <strain evidence="3 4">SCSIO 52915</strain>
    </source>
</reference>
<keyword evidence="4" id="KW-1185">Reference proteome</keyword>
<proteinExistence type="predicted"/>
<feature type="domain" description="Heparan-alpha-glucosaminide N-acetyltransferase catalytic" evidence="2">
    <location>
        <begin position="1"/>
        <end position="226"/>
    </location>
</feature>
<protein>
    <submittedName>
        <fullName evidence="3">DUF1624 domain-containing protein</fullName>
    </submittedName>
</protein>
<accession>A0A6G8PVZ8</accession>
<feature type="transmembrane region" description="Helical" evidence="1">
    <location>
        <begin position="102"/>
        <end position="120"/>
    </location>
</feature>
<evidence type="ECO:0000259" key="2">
    <source>
        <dbReference type="Pfam" id="PF07786"/>
    </source>
</evidence>
<evidence type="ECO:0000313" key="4">
    <source>
        <dbReference type="Proteomes" id="UP000502706"/>
    </source>
</evidence>
<sequence>MDFARGLAMVAVIFYHLVYDLDVLGGFPIESTSGFWGTFADASAFAFVFLAGLSLSLSSARAGRAGEDRGPFGKYLRRGSRIFSYGLLVTVVFWVFDLGVVVFGILHLIGASIVLAYPFLRLRLANLLAGVALVAVGVYLRAKGVDAAGTLGILLAPLGVDPEGFYMPDYRPLLPWFGVVLLGLFFGNVAYRQRGADAESSDAPLFAAPLAFLGRHTLLVYLIHQPILIAVLRVTGAIELGF</sequence>
<evidence type="ECO:0000313" key="3">
    <source>
        <dbReference type="EMBL" id="QIN78380.1"/>
    </source>
</evidence>
<feature type="transmembrane region" description="Helical" evidence="1">
    <location>
        <begin position="35"/>
        <end position="58"/>
    </location>
</feature>
<organism evidence="3 4">
    <name type="scientific">Rubrobacter marinus</name>
    <dbReference type="NCBI Taxonomy" id="2653852"/>
    <lineage>
        <taxon>Bacteria</taxon>
        <taxon>Bacillati</taxon>
        <taxon>Actinomycetota</taxon>
        <taxon>Rubrobacteria</taxon>
        <taxon>Rubrobacterales</taxon>
        <taxon>Rubrobacteraceae</taxon>
        <taxon>Rubrobacter</taxon>
    </lineage>
</organism>
<feature type="transmembrane region" description="Helical" evidence="1">
    <location>
        <begin position="173"/>
        <end position="191"/>
    </location>
</feature>
<keyword evidence="1" id="KW-0472">Membrane</keyword>
<name>A0A6G8PVZ8_9ACTN</name>
<gene>
    <name evidence="3" type="ORF">GBA65_07410</name>
</gene>
<dbReference type="EMBL" id="CP045121">
    <property type="protein sequence ID" value="QIN78380.1"/>
    <property type="molecule type" value="Genomic_DNA"/>
</dbReference>
<evidence type="ECO:0000256" key="1">
    <source>
        <dbReference type="SAM" id="Phobius"/>
    </source>
</evidence>
<dbReference type="KEGG" id="rmar:GBA65_07410"/>